<keyword evidence="4 7" id="KW-1133">Transmembrane helix</keyword>
<evidence type="ECO:0000256" key="3">
    <source>
        <dbReference type="ARBA" id="ARBA00022692"/>
    </source>
</evidence>
<dbReference type="KEGG" id="som:SOMG_03252"/>
<name>A0AAE9WCT3_9SCHI</name>
<feature type="transmembrane region" description="Helical" evidence="7">
    <location>
        <begin position="539"/>
        <end position="563"/>
    </location>
</feature>
<feature type="region of interest" description="Disordered" evidence="6">
    <location>
        <begin position="1"/>
        <end position="39"/>
    </location>
</feature>
<keyword evidence="5 7" id="KW-0472">Membrane</keyword>
<feature type="transmembrane region" description="Helical" evidence="7">
    <location>
        <begin position="421"/>
        <end position="441"/>
    </location>
</feature>
<dbReference type="PANTHER" id="PTHR22950:SF666">
    <property type="entry name" value="VACUOLAR AMINO ACID TRANSPORTER 4"/>
    <property type="match status" value="1"/>
</dbReference>
<evidence type="ECO:0000256" key="2">
    <source>
        <dbReference type="ARBA" id="ARBA00008066"/>
    </source>
</evidence>
<reference evidence="9 10" key="1">
    <citation type="journal article" date="2023" name="G3 (Bethesda)">
        <title>A high-quality reference genome for the fission yeast Schizosaccharomyces osmophilus.</title>
        <authorList>
            <person name="Jia G.S."/>
            <person name="Zhang W.C."/>
            <person name="Liang Y."/>
            <person name="Liu X.H."/>
            <person name="Rhind N."/>
            <person name="Pidoux A."/>
            <person name="Brysch-Herzberg M."/>
            <person name="Du L.L."/>
        </authorList>
    </citation>
    <scope>NUCLEOTIDE SEQUENCE [LARGE SCALE GENOMIC DNA]</scope>
    <source>
        <strain evidence="9 10">CBS 15793</strain>
    </source>
</reference>
<dbReference type="AlphaFoldDB" id="A0AAE9WCT3"/>
<feature type="transmembrane region" description="Helical" evidence="7">
    <location>
        <begin position="312"/>
        <end position="333"/>
    </location>
</feature>
<evidence type="ECO:0000256" key="5">
    <source>
        <dbReference type="ARBA" id="ARBA00023136"/>
    </source>
</evidence>
<accession>A0AAE9WCT3</accession>
<dbReference type="Pfam" id="PF01490">
    <property type="entry name" value="Aa_trans"/>
    <property type="match status" value="1"/>
</dbReference>
<dbReference type="GO" id="GO:0015179">
    <property type="term" value="F:L-amino acid transmembrane transporter activity"/>
    <property type="evidence" value="ECO:0007669"/>
    <property type="project" value="TreeGrafter"/>
</dbReference>
<feature type="transmembrane region" description="Helical" evidence="7">
    <location>
        <begin position="643"/>
        <end position="661"/>
    </location>
</feature>
<dbReference type="RefSeq" id="XP_056037344.1">
    <property type="nucleotide sequence ID" value="XM_056182043.1"/>
</dbReference>
<keyword evidence="10" id="KW-1185">Reference proteome</keyword>
<feature type="transmembrane region" description="Helical" evidence="7">
    <location>
        <begin position="396"/>
        <end position="414"/>
    </location>
</feature>
<gene>
    <name evidence="9" type="primary">avt3</name>
    <name evidence="9" type="ORF">SOMG_03252</name>
</gene>
<proteinExistence type="inferred from homology"/>
<organism evidence="9 10">
    <name type="scientific">Schizosaccharomyces osmophilus</name>
    <dbReference type="NCBI Taxonomy" id="2545709"/>
    <lineage>
        <taxon>Eukaryota</taxon>
        <taxon>Fungi</taxon>
        <taxon>Dikarya</taxon>
        <taxon>Ascomycota</taxon>
        <taxon>Taphrinomycotina</taxon>
        <taxon>Schizosaccharomycetes</taxon>
        <taxon>Schizosaccharomycetales</taxon>
        <taxon>Schizosaccharomycetaceae</taxon>
        <taxon>Schizosaccharomyces</taxon>
    </lineage>
</organism>
<feature type="transmembrane region" description="Helical" evidence="7">
    <location>
        <begin position="584"/>
        <end position="601"/>
    </location>
</feature>
<protein>
    <submittedName>
        <fullName evidence="9">Vacuolar amino acid transmembrane transporter Avt3</fullName>
    </submittedName>
</protein>
<comment type="subcellular location">
    <subcellularLocation>
        <location evidence="1">Membrane</location>
        <topology evidence="1">Multi-pass membrane protein</topology>
    </subcellularLocation>
</comment>
<dbReference type="Proteomes" id="UP001212411">
    <property type="component" value="Chromosome 2"/>
</dbReference>
<evidence type="ECO:0000313" key="10">
    <source>
        <dbReference type="Proteomes" id="UP001212411"/>
    </source>
</evidence>
<feature type="region of interest" description="Disordered" evidence="6">
    <location>
        <begin position="56"/>
        <end position="79"/>
    </location>
</feature>
<feature type="compositionally biased region" description="Polar residues" evidence="6">
    <location>
        <begin position="58"/>
        <end position="72"/>
    </location>
</feature>
<dbReference type="EMBL" id="CP115612">
    <property type="protein sequence ID" value="WBW73101.1"/>
    <property type="molecule type" value="Genomic_DNA"/>
</dbReference>
<dbReference type="GO" id="GO:0005774">
    <property type="term" value="C:vacuolar membrane"/>
    <property type="evidence" value="ECO:0007669"/>
    <property type="project" value="TreeGrafter"/>
</dbReference>
<dbReference type="PANTHER" id="PTHR22950">
    <property type="entry name" value="AMINO ACID TRANSPORTER"/>
    <property type="match status" value="1"/>
</dbReference>
<evidence type="ECO:0000259" key="8">
    <source>
        <dbReference type="Pfam" id="PF01490"/>
    </source>
</evidence>
<dbReference type="GeneID" id="80876732"/>
<evidence type="ECO:0000256" key="1">
    <source>
        <dbReference type="ARBA" id="ARBA00004141"/>
    </source>
</evidence>
<evidence type="ECO:0000256" key="7">
    <source>
        <dbReference type="SAM" id="Phobius"/>
    </source>
</evidence>
<dbReference type="InterPro" id="IPR013057">
    <property type="entry name" value="AA_transpt_TM"/>
</dbReference>
<feature type="transmembrane region" description="Helical" evidence="7">
    <location>
        <begin position="463"/>
        <end position="484"/>
    </location>
</feature>
<evidence type="ECO:0000313" key="9">
    <source>
        <dbReference type="EMBL" id="WBW73101.1"/>
    </source>
</evidence>
<feature type="transmembrane region" description="Helical" evidence="7">
    <location>
        <begin position="607"/>
        <end position="623"/>
    </location>
</feature>
<evidence type="ECO:0000256" key="4">
    <source>
        <dbReference type="ARBA" id="ARBA00022989"/>
    </source>
</evidence>
<feature type="domain" description="Amino acid transporter transmembrane" evidence="8">
    <location>
        <begin position="281"/>
        <end position="661"/>
    </location>
</feature>
<evidence type="ECO:0000256" key="6">
    <source>
        <dbReference type="SAM" id="MobiDB-lite"/>
    </source>
</evidence>
<feature type="transmembrane region" description="Helical" evidence="7">
    <location>
        <begin position="357"/>
        <end position="376"/>
    </location>
</feature>
<sequence>MSAPKSINIKRKSSESNSNNIVGSYSSRRSQQINRLTHSPMQEGFLSQQNDIKDLLPQNDTASSQSNWLSSRPSEHERPMYTNYGSLAREERVPHRLGQVSDDMSTIKDANIVRRHLNTKVLKNDDEFSSLHLQGGDVHRQVYRWQEEMDQNQVIRRGRSRSFSTLNPNSSDMGRNIQELKQAGGMRRDFLLNRPSSLSIGAPSNLSVQPNFLNRNFIEFLSVYGHFAGEELSEEDEEEEEDFAMPRRVPPSMIQSSDTLEQESLLGSQQIRHKALPKGSASNGKAVLLLLKSFVGTGVLFLPKAFLLGGLVFSSICLLVVGLLSHVCFLLLIETRSKIPGSFGDIGGTLYGPKMRLAILTSIVVSQIGFASAYISFVASTLQACVRAVVASHKEYHVAIFIFLQFLVFVPLSMIRKISKLSATALIADAFILLGILYLYFWDVFTLATKGIADVVLFNRTDFSLFIGVAIFTYEGICLILPIQEQMANPKNLPKVLSGVMLAISLLFISIGVLSYAAFGSKVQTVVILNMPQSSFTVAIQFLYAVAILLSTPLQLFPAIAIIEQGIFTRSGKRNRKVKWRKNTLRVFIVIFAILVSWAGSSRLDQFVSMVGSLCCIPLIYMYPPMLHYKACATTWKLRALDVTMWVIGFVSMVFTAYMTLL</sequence>
<feature type="transmembrane region" description="Helical" evidence="7">
    <location>
        <begin position="496"/>
        <end position="519"/>
    </location>
</feature>
<feature type="compositionally biased region" description="Polar residues" evidence="6">
    <location>
        <begin position="15"/>
        <end position="39"/>
    </location>
</feature>
<comment type="similarity">
    <text evidence="2">Belongs to the amino acid/polyamine transporter 2 family.</text>
</comment>
<keyword evidence="3 7" id="KW-0812">Transmembrane</keyword>